<protein>
    <submittedName>
        <fullName evidence="2">Uncharacterized protein</fullName>
    </submittedName>
</protein>
<comment type="caution">
    <text evidence="2">The sequence shown here is derived from an EMBL/GenBank/DDBJ whole genome shotgun (WGS) entry which is preliminary data.</text>
</comment>
<feature type="compositionally biased region" description="Polar residues" evidence="1">
    <location>
        <begin position="409"/>
        <end position="436"/>
    </location>
</feature>
<feature type="region of interest" description="Disordered" evidence="1">
    <location>
        <begin position="257"/>
        <end position="310"/>
    </location>
</feature>
<dbReference type="EMBL" id="JANIEX010000178">
    <property type="protein sequence ID" value="KAJ3571578.1"/>
    <property type="molecule type" value="Genomic_DNA"/>
</dbReference>
<feature type="region of interest" description="Disordered" evidence="1">
    <location>
        <begin position="172"/>
        <end position="199"/>
    </location>
</feature>
<feature type="compositionally biased region" description="Pro residues" evidence="1">
    <location>
        <begin position="456"/>
        <end position="465"/>
    </location>
</feature>
<keyword evidence="3" id="KW-1185">Reference proteome</keyword>
<dbReference type="AlphaFoldDB" id="A0AAD5YW91"/>
<evidence type="ECO:0000313" key="2">
    <source>
        <dbReference type="EMBL" id="KAJ3571578.1"/>
    </source>
</evidence>
<gene>
    <name evidence="2" type="ORF">NP233_g3658</name>
</gene>
<proteinExistence type="predicted"/>
<feature type="region of interest" description="Disordered" evidence="1">
    <location>
        <begin position="322"/>
        <end position="558"/>
    </location>
</feature>
<accession>A0AAD5YW91</accession>
<organism evidence="2 3">
    <name type="scientific">Leucocoprinus birnbaumii</name>
    <dbReference type="NCBI Taxonomy" id="56174"/>
    <lineage>
        <taxon>Eukaryota</taxon>
        <taxon>Fungi</taxon>
        <taxon>Dikarya</taxon>
        <taxon>Basidiomycota</taxon>
        <taxon>Agaricomycotina</taxon>
        <taxon>Agaricomycetes</taxon>
        <taxon>Agaricomycetidae</taxon>
        <taxon>Agaricales</taxon>
        <taxon>Agaricineae</taxon>
        <taxon>Agaricaceae</taxon>
        <taxon>Leucocoprinus</taxon>
    </lineage>
</organism>
<feature type="compositionally biased region" description="Polar residues" evidence="1">
    <location>
        <begin position="259"/>
        <end position="281"/>
    </location>
</feature>
<dbReference type="Proteomes" id="UP001213000">
    <property type="component" value="Unassembled WGS sequence"/>
</dbReference>
<reference evidence="2" key="1">
    <citation type="submission" date="2022-07" db="EMBL/GenBank/DDBJ databases">
        <title>Genome Sequence of Leucocoprinus birnbaumii.</title>
        <authorList>
            <person name="Buettner E."/>
        </authorList>
    </citation>
    <scope>NUCLEOTIDE SEQUENCE</scope>
    <source>
        <strain evidence="2">VT141</strain>
    </source>
</reference>
<evidence type="ECO:0000256" key="1">
    <source>
        <dbReference type="SAM" id="MobiDB-lite"/>
    </source>
</evidence>
<evidence type="ECO:0000313" key="3">
    <source>
        <dbReference type="Proteomes" id="UP001213000"/>
    </source>
</evidence>
<name>A0AAD5YW91_9AGAR</name>
<feature type="compositionally biased region" description="Basic and acidic residues" evidence="1">
    <location>
        <begin position="324"/>
        <end position="340"/>
    </location>
</feature>
<sequence length="587" mass="63503">MPTLPSKQELKSMMYRDLQKICKDWGVRANLKSDEMIDLLLEAQCDLEIHLWLLPYQHPSLLHGSDRFRRDRPQSELDLLGYPQLLFMTYLTPTTAQRNNTTINTESTTEISVVPALPARTKKAKELQKKLGVGRPVAAGGTGARAVTRSTTVSRERSRGNRNIHQVEATIQEEPESESLDADKRQATVPPTPGSSKLQINAGSATVETSTSVPDFQRLLSEIVKPLQDQIDTLRAEVKRLQSLETEVKTLGAIVKQAGSRQNSNTARSLETTFDTRSRSLYSAEPSTPPPIPNAQLPSYPQPLMPSPHITTQIGVAPVLLGKRQRDSSSSESPSEDHQGTPHSTSSPVKKRPKLSGESSTDKGKGIAGEENEGDVVNARPRATSLVVYNDPEGETPPPNNRLPDYYISRSNGPQGSPGQGRPTSSANAPENQHPFNFSLLPEPSTPGPTLFLPAFPYPEPPQSPTPAGTSLAGGLSSKNDRSDVFKTFGLPPPDRAGRLPPGSTSNAADPAMLSRSTGKHHQPSKEDSPTAFGLAPSTSADPDRSSEKLSPGVKKTMYGTELEGDTRFGDFGVEGVAMGFWTGGRF</sequence>